<dbReference type="PANTHER" id="PTHR43435">
    <property type="entry name" value="RIBULOKINASE"/>
    <property type="match status" value="1"/>
</dbReference>
<evidence type="ECO:0000256" key="6">
    <source>
        <dbReference type="ARBA" id="ARBA00023277"/>
    </source>
</evidence>
<dbReference type="InterPro" id="IPR043129">
    <property type="entry name" value="ATPase_NBD"/>
</dbReference>
<keyword evidence="5" id="KW-0054">Arabinose catabolism</keyword>
<dbReference type="PANTHER" id="PTHR43435:SF4">
    <property type="entry name" value="FGGY CARBOHYDRATE KINASE DOMAIN-CONTAINING PROTEIN"/>
    <property type="match status" value="1"/>
</dbReference>
<dbReference type="EMBL" id="JAUSQZ010000001">
    <property type="protein sequence ID" value="MDP9830480.1"/>
    <property type="molecule type" value="Genomic_DNA"/>
</dbReference>
<protein>
    <submittedName>
        <fullName evidence="10">Ribulokinase</fullName>
    </submittedName>
</protein>
<dbReference type="SUPFAM" id="SSF53067">
    <property type="entry name" value="Actin-like ATPase domain"/>
    <property type="match status" value="2"/>
</dbReference>
<dbReference type="CDD" id="cd07781">
    <property type="entry name" value="ASKHA_NBD_FGGY_L-RBK"/>
    <property type="match status" value="1"/>
</dbReference>
<dbReference type="Pfam" id="PF02782">
    <property type="entry name" value="FGGY_C"/>
    <property type="match status" value="1"/>
</dbReference>
<evidence type="ECO:0000313" key="11">
    <source>
        <dbReference type="Proteomes" id="UP001235712"/>
    </source>
</evidence>
<keyword evidence="3 7" id="KW-0418">Kinase</keyword>
<reference evidence="10 11" key="1">
    <citation type="submission" date="2023-07" db="EMBL/GenBank/DDBJ databases">
        <title>Sequencing the genomes of 1000 actinobacteria strains.</title>
        <authorList>
            <person name="Klenk H.-P."/>
        </authorList>
    </citation>
    <scope>NUCLEOTIDE SEQUENCE [LARGE SCALE GENOMIC DNA]</scope>
    <source>
        <strain evidence="10 11">DSM 44388</strain>
    </source>
</reference>
<evidence type="ECO:0000256" key="3">
    <source>
        <dbReference type="ARBA" id="ARBA00022777"/>
    </source>
</evidence>
<evidence type="ECO:0000256" key="4">
    <source>
        <dbReference type="ARBA" id="ARBA00022840"/>
    </source>
</evidence>
<dbReference type="InterPro" id="IPR000577">
    <property type="entry name" value="Carb_kinase_FGGY"/>
</dbReference>
<comment type="caution">
    <text evidence="10">The sequence shown here is derived from an EMBL/GenBank/DDBJ whole genome shotgun (WGS) entry which is preliminary data.</text>
</comment>
<gene>
    <name evidence="10" type="ORF">J2S57_006229</name>
</gene>
<evidence type="ECO:0000256" key="7">
    <source>
        <dbReference type="RuleBase" id="RU003733"/>
    </source>
</evidence>
<feature type="domain" description="Carbohydrate kinase FGGY N-terminal" evidence="8">
    <location>
        <begin position="4"/>
        <end position="245"/>
    </location>
</feature>
<dbReference type="PIRSF" id="PIRSF000538">
    <property type="entry name" value="GlpK"/>
    <property type="match status" value="1"/>
</dbReference>
<dbReference type="InterPro" id="IPR018484">
    <property type="entry name" value="FGGY_N"/>
</dbReference>
<keyword evidence="1 7" id="KW-0808">Transferase</keyword>
<evidence type="ECO:0000256" key="5">
    <source>
        <dbReference type="ARBA" id="ARBA00022935"/>
    </source>
</evidence>
<sequence length="502" mass="52786">MSLLLALDLGTESIRAGAFDEHGVLVASAQADYPTRFPRPGWAEQSPEDWWSATLTTLGEISSQIGDRPISGVGLATTASTVAVLDGQGRSLRPALLWMDARAHAEAGRTTRVTHPVMRYSGGGDAAEWLVPKAMWLAVNEPRVYAAADRIVEAVDYLTYRLTGRWVASRMNAVCKWNYSERDGGFPHDLYAELGVPDLAAKLPGEVAAVGAPVGTVLPEVMRQAGLRGAPTVAAGGIDAHLSMLSTGALACGDVSVVAGTSVAHVTQIDEPVFTPAIWGPYPDALLSGRWLIEGGQISGGVLLRWAAETLLGRSRDQGPQLIAEASAVAPGSNGLLVLDYLMGNRTPYRDAKLRGAVLGLTLDSKPAEIYRAAVESVAYGTRNVLQSFSEAGIPVKRICISGGIRHNPLWKQVTADVLGQPIELVTSQNLTLLSGAACAASAAGLFPDLVSAAGAFGAECVTIEPDPALSSLYTEGFELYREATAAVTGVSHSLVDRAVRP</sequence>
<dbReference type="RefSeq" id="WP_307249548.1">
    <property type="nucleotide sequence ID" value="NZ_JAUSQZ010000001.1"/>
</dbReference>
<dbReference type="InterPro" id="IPR018485">
    <property type="entry name" value="FGGY_C"/>
</dbReference>
<evidence type="ECO:0000259" key="8">
    <source>
        <dbReference type="Pfam" id="PF00370"/>
    </source>
</evidence>
<feature type="domain" description="Carbohydrate kinase FGGY C-terminal" evidence="9">
    <location>
        <begin position="256"/>
        <end position="443"/>
    </location>
</feature>
<evidence type="ECO:0000313" key="10">
    <source>
        <dbReference type="EMBL" id="MDP9830480.1"/>
    </source>
</evidence>
<proteinExistence type="inferred from homology"/>
<keyword evidence="11" id="KW-1185">Reference proteome</keyword>
<accession>A0ABT9PER9</accession>
<dbReference type="PROSITE" id="PS00445">
    <property type="entry name" value="FGGY_KINASES_2"/>
    <property type="match status" value="1"/>
</dbReference>
<dbReference type="Proteomes" id="UP001235712">
    <property type="component" value="Unassembled WGS sequence"/>
</dbReference>
<organism evidence="10 11">
    <name type="scientific">Kineosporia succinea</name>
    <dbReference type="NCBI Taxonomy" id="84632"/>
    <lineage>
        <taxon>Bacteria</taxon>
        <taxon>Bacillati</taxon>
        <taxon>Actinomycetota</taxon>
        <taxon>Actinomycetes</taxon>
        <taxon>Kineosporiales</taxon>
        <taxon>Kineosporiaceae</taxon>
        <taxon>Kineosporia</taxon>
    </lineage>
</organism>
<dbReference type="Pfam" id="PF00370">
    <property type="entry name" value="FGGY_N"/>
    <property type="match status" value="1"/>
</dbReference>
<evidence type="ECO:0000259" key="9">
    <source>
        <dbReference type="Pfam" id="PF02782"/>
    </source>
</evidence>
<name>A0ABT9PER9_9ACTN</name>
<keyword evidence="4" id="KW-0067">ATP-binding</keyword>
<dbReference type="Gene3D" id="3.30.420.40">
    <property type="match status" value="2"/>
</dbReference>
<keyword evidence="6" id="KW-0119">Carbohydrate metabolism</keyword>
<dbReference type="InterPro" id="IPR005929">
    <property type="entry name" value="Ribulokinase"/>
</dbReference>
<dbReference type="InterPro" id="IPR018483">
    <property type="entry name" value="Carb_kinase_FGGY_CS"/>
</dbReference>
<keyword evidence="2" id="KW-0547">Nucleotide-binding</keyword>
<evidence type="ECO:0000256" key="1">
    <source>
        <dbReference type="ARBA" id="ARBA00022679"/>
    </source>
</evidence>
<comment type="similarity">
    <text evidence="7">Belongs to the FGGY kinase family.</text>
</comment>
<evidence type="ECO:0000256" key="2">
    <source>
        <dbReference type="ARBA" id="ARBA00022741"/>
    </source>
</evidence>